<dbReference type="Proteomes" id="UP000693725">
    <property type="component" value="Segment"/>
</dbReference>
<dbReference type="RefSeq" id="YP_010656427.1">
    <property type="nucleotide sequence ID" value="NC_070838.1"/>
</dbReference>
<organism evidence="1 2">
    <name type="scientific">Arthrobacter phage SilentRX</name>
    <dbReference type="NCBI Taxonomy" id="2836091"/>
    <lineage>
        <taxon>Viruses</taxon>
        <taxon>Duplodnaviria</taxon>
        <taxon>Heunggongvirae</taxon>
        <taxon>Uroviricota</taxon>
        <taxon>Caudoviricetes</taxon>
        <taxon>Silentrexvirus</taxon>
        <taxon>Silentrexvirus silentrx</taxon>
    </lineage>
</organism>
<dbReference type="KEGG" id="vg:77932304"/>
<dbReference type="GeneID" id="77932304"/>
<keyword evidence="2" id="KW-1185">Reference proteome</keyword>
<dbReference type="EMBL" id="MW862992">
    <property type="protein sequence ID" value="QWY82786.1"/>
    <property type="molecule type" value="Genomic_DNA"/>
</dbReference>
<accession>A0A8F3E7F0</accession>
<dbReference type="InterPro" id="IPR058243">
    <property type="entry name" value="Phage_VG64"/>
</dbReference>
<dbReference type="Pfam" id="PF25682">
    <property type="entry name" value="Phage_VG64"/>
    <property type="match status" value="1"/>
</dbReference>
<gene>
    <name evidence="1" type="primary">46</name>
    <name evidence="1" type="ORF">SEA_SILENTRX_46</name>
</gene>
<sequence>MKRITKLAAVGAALTVGLLTTAAGCDQPAAKTVGENISTAADNFEVQRKIVGINTRTDKFLFYVEGRCSIERQGDLIVTCKQGENDYRKHYIGQATDVAWVSTQMDGIKVSEYRTRVVLNPEGIIPDLELRGSWK</sequence>
<reference evidence="1" key="1">
    <citation type="submission" date="2021-04" db="EMBL/GenBank/DDBJ databases">
        <authorList>
            <person name="Edwards E.G."/>
            <person name="Siddiqui F.A."/>
            <person name="Anastasi R.E."/>
            <person name="Conroy D.J."/>
            <person name="Gerton T.J."/>
            <person name="Laizure I.E."/>
            <person name="Reynolds J.D."/>
            <person name="Ulker M."/>
            <person name="Ouellette S.K."/>
            <person name="Duggan K.O."/>
            <person name="Johnson K.C."/>
            <person name="MacLea K.S."/>
            <person name="Garlena R.A."/>
            <person name="Russell D.A."/>
            <person name="Jacobs-Sera D."/>
            <person name="Hatfull G.F."/>
        </authorList>
    </citation>
    <scope>NUCLEOTIDE SEQUENCE</scope>
</reference>
<protein>
    <recommendedName>
        <fullName evidence="3">Lipoprotein</fullName>
    </recommendedName>
</protein>
<evidence type="ECO:0008006" key="3">
    <source>
        <dbReference type="Google" id="ProtNLM"/>
    </source>
</evidence>
<dbReference type="PROSITE" id="PS51257">
    <property type="entry name" value="PROKAR_LIPOPROTEIN"/>
    <property type="match status" value="1"/>
</dbReference>
<evidence type="ECO:0000313" key="1">
    <source>
        <dbReference type="EMBL" id="QWY82786.1"/>
    </source>
</evidence>
<proteinExistence type="predicted"/>
<name>A0A8F3E7F0_9CAUD</name>
<evidence type="ECO:0000313" key="2">
    <source>
        <dbReference type="Proteomes" id="UP000693725"/>
    </source>
</evidence>